<gene>
    <name evidence="4" type="ORF">C5O19_14495</name>
</gene>
<evidence type="ECO:0000313" key="4">
    <source>
        <dbReference type="EMBL" id="PQA60771.1"/>
    </source>
</evidence>
<dbReference type="InterPro" id="IPR000792">
    <property type="entry name" value="Tscrpt_reg_LuxR_C"/>
</dbReference>
<dbReference type="GO" id="GO:0006355">
    <property type="term" value="P:regulation of DNA-templated transcription"/>
    <property type="evidence" value="ECO:0007669"/>
    <property type="project" value="InterPro"/>
</dbReference>
<dbReference type="Gene3D" id="1.10.10.10">
    <property type="entry name" value="Winged helix-like DNA-binding domain superfamily/Winged helix DNA-binding domain"/>
    <property type="match status" value="1"/>
</dbReference>
<reference evidence="5" key="1">
    <citation type="submission" date="2018-02" db="EMBL/GenBank/DDBJ databases">
        <title>Genome sequencing of Solimonas sp. HR-BB.</title>
        <authorList>
            <person name="Lee Y."/>
            <person name="Jeon C.O."/>
        </authorList>
    </citation>
    <scope>NUCLEOTIDE SEQUENCE [LARGE SCALE GENOMIC DNA]</scope>
    <source>
        <strain evidence="5">HR-U</strain>
    </source>
</reference>
<proteinExistence type="predicted"/>
<dbReference type="InterPro" id="IPR016032">
    <property type="entry name" value="Sig_transdc_resp-reg_C-effctor"/>
</dbReference>
<dbReference type="Proteomes" id="UP000239590">
    <property type="component" value="Unassembled WGS sequence"/>
</dbReference>
<dbReference type="GO" id="GO:0003677">
    <property type="term" value="F:DNA binding"/>
    <property type="evidence" value="ECO:0007669"/>
    <property type="project" value="InterPro"/>
</dbReference>
<evidence type="ECO:0000259" key="3">
    <source>
        <dbReference type="SMART" id="SM00421"/>
    </source>
</evidence>
<protein>
    <recommendedName>
        <fullName evidence="3">HTH luxR-type domain-containing protein</fullName>
    </recommendedName>
</protein>
<keyword evidence="2" id="KW-0812">Transmembrane</keyword>
<dbReference type="EMBL" id="PTRA01000001">
    <property type="protein sequence ID" value="PQA60771.1"/>
    <property type="molecule type" value="Genomic_DNA"/>
</dbReference>
<dbReference type="Pfam" id="PF00196">
    <property type="entry name" value="GerE"/>
    <property type="match status" value="1"/>
</dbReference>
<accession>A0A2S7ISS7</accession>
<feature type="transmembrane region" description="Helical" evidence="2">
    <location>
        <begin position="129"/>
        <end position="145"/>
    </location>
</feature>
<feature type="transmembrane region" description="Helical" evidence="2">
    <location>
        <begin position="177"/>
        <end position="198"/>
    </location>
</feature>
<dbReference type="SMART" id="SM00421">
    <property type="entry name" value="HTH_LUXR"/>
    <property type="match status" value="1"/>
</dbReference>
<sequence length="371" mass="43686">MSWSITRLFTRVPYEYIEAFSQHRIQLIRSRIYLLAWATVAYFLELIILDWVAYRRGQSFDDGIGGYLMYTQVLLGLCLLTAVYTLTLWPRGTLQLSPKARIAYYANITLTCLYLFIRSLLVYKARQSIVFYFVSLIAAQIIFLTDWRPRLTISLVGLLSMLLLIYITPVANTDEKTIRLFECTGVTVMLFIASTYFYNTEVQMFLNLNVIQQQNQQLGTYAQLLEQEKQQREEELEQRSRELTSYTLQEVKYSRFLEEIRQQIQQESLPDIRRIPAQITTYLHGEDKWSYFKDVFENVHPQFFERITGEFPSLSSNDLRLMALLKMNLSTKEIADILGISPQSVNTARYRLRKRLNLKPEDDLESRIRNL</sequence>
<comment type="caution">
    <text evidence="4">The sequence shown here is derived from an EMBL/GenBank/DDBJ whole genome shotgun (WGS) entry which is preliminary data.</text>
</comment>
<feature type="transmembrane region" description="Helical" evidence="2">
    <location>
        <begin position="152"/>
        <end position="171"/>
    </location>
</feature>
<organism evidence="4 5">
    <name type="scientific">Siphonobacter curvatus</name>
    <dbReference type="NCBI Taxonomy" id="2094562"/>
    <lineage>
        <taxon>Bacteria</taxon>
        <taxon>Pseudomonadati</taxon>
        <taxon>Bacteroidota</taxon>
        <taxon>Cytophagia</taxon>
        <taxon>Cytophagales</taxon>
        <taxon>Cytophagaceae</taxon>
        <taxon>Siphonobacter</taxon>
    </lineage>
</organism>
<evidence type="ECO:0000256" key="1">
    <source>
        <dbReference type="SAM" id="Coils"/>
    </source>
</evidence>
<name>A0A2S7ISS7_9BACT</name>
<evidence type="ECO:0000256" key="2">
    <source>
        <dbReference type="SAM" id="Phobius"/>
    </source>
</evidence>
<dbReference type="InterPro" id="IPR036388">
    <property type="entry name" value="WH-like_DNA-bd_sf"/>
</dbReference>
<keyword evidence="5" id="KW-1185">Reference proteome</keyword>
<feature type="transmembrane region" description="Helical" evidence="2">
    <location>
        <begin position="66"/>
        <end position="90"/>
    </location>
</feature>
<dbReference type="OrthoDB" id="951684at2"/>
<keyword evidence="1" id="KW-0175">Coiled coil</keyword>
<feature type="transmembrane region" description="Helical" evidence="2">
    <location>
        <begin position="102"/>
        <end position="123"/>
    </location>
</feature>
<feature type="coiled-coil region" evidence="1">
    <location>
        <begin position="211"/>
        <end position="242"/>
    </location>
</feature>
<keyword evidence="2" id="KW-1133">Transmembrane helix</keyword>
<dbReference type="SUPFAM" id="SSF46894">
    <property type="entry name" value="C-terminal effector domain of the bipartite response regulators"/>
    <property type="match status" value="1"/>
</dbReference>
<keyword evidence="2" id="KW-0472">Membrane</keyword>
<feature type="domain" description="HTH luxR-type" evidence="3">
    <location>
        <begin position="311"/>
        <end position="368"/>
    </location>
</feature>
<evidence type="ECO:0000313" key="5">
    <source>
        <dbReference type="Proteomes" id="UP000239590"/>
    </source>
</evidence>
<dbReference type="AlphaFoldDB" id="A0A2S7ISS7"/>
<feature type="transmembrane region" description="Helical" evidence="2">
    <location>
        <begin position="32"/>
        <end position="54"/>
    </location>
</feature>